<feature type="compositionally biased region" description="Basic and acidic residues" evidence="1">
    <location>
        <begin position="123"/>
        <end position="146"/>
    </location>
</feature>
<dbReference type="EMBL" id="QFPN01000001">
    <property type="protein sequence ID" value="PZQ18990.1"/>
    <property type="molecule type" value="Genomic_DNA"/>
</dbReference>
<accession>A0A2W5MZ23</accession>
<evidence type="ECO:0000313" key="3">
    <source>
        <dbReference type="EMBL" id="PZQ18990.1"/>
    </source>
</evidence>
<feature type="signal peptide" evidence="2">
    <location>
        <begin position="1"/>
        <end position="24"/>
    </location>
</feature>
<evidence type="ECO:0000256" key="2">
    <source>
        <dbReference type="SAM" id="SignalP"/>
    </source>
</evidence>
<dbReference type="Proteomes" id="UP000249577">
    <property type="component" value="Unassembled WGS sequence"/>
</dbReference>
<evidence type="ECO:0000313" key="4">
    <source>
        <dbReference type="Proteomes" id="UP000249577"/>
    </source>
</evidence>
<feature type="region of interest" description="Disordered" evidence="1">
    <location>
        <begin position="174"/>
        <end position="212"/>
    </location>
</feature>
<evidence type="ECO:0008006" key="5">
    <source>
        <dbReference type="Google" id="ProtNLM"/>
    </source>
</evidence>
<proteinExistence type="predicted"/>
<sequence>MHRSVRLAFAAGLGAALVGCIAWAAPSPQGPKDEARATTTVARADFDAAGPRGPEGGPHRRGARPFGPPPGHGFGPAEGRFPPPPPLAARLAEQETAIGIRSSQLDAWRDYSDALQATLAPPKRPEGALDRDPFARQRAMADHVEARGQAASRLKSAIEALKAKLTPEQLERVAQAAPLLPHGFGAPKAPPPPPAAPPPGAGELGGGPAQPG</sequence>
<organism evidence="3 4">
    <name type="scientific">Ancylobacter novellus</name>
    <name type="common">Thiobacillus novellus</name>
    <dbReference type="NCBI Taxonomy" id="921"/>
    <lineage>
        <taxon>Bacteria</taxon>
        <taxon>Pseudomonadati</taxon>
        <taxon>Pseudomonadota</taxon>
        <taxon>Alphaproteobacteria</taxon>
        <taxon>Hyphomicrobiales</taxon>
        <taxon>Xanthobacteraceae</taxon>
        <taxon>Ancylobacter</taxon>
    </lineage>
</organism>
<feature type="chain" id="PRO_5015940722" description="LTXXQ motif family protein" evidence="2">
    <location>
        <begin position="25"/>
        <end position="212"/>
    </location>
</feature>
<feature type="region of interest" description="Disordered" evidence="1">
    <location>
        <begin position="117"/>
        <end position="147"/>
    </location>
</feature>
<dbReference type="PROSITE" id="PS51257">
    <property type="entry name" value="PROKAR_LIPOPROTEIN"/>
    <property type="match status" value="1"/>
</dbReference>
<feature type="region of interest" description="Disordered" evidence="1">
    <location>
        <begin position="27"/>
        <end position="87"/>
    </location>
</feature>
<reference evidence="3 4" key="1">
    <citation type="submission" date="2017-08" db="EMBL/GenBank/DDBJ databases">
        <title>Infants hospitalized years apart are colonized by the same room-sourced microbial strains.</title>
        <authorList>
            <person name="Brooks B."/>
            <person name="Olm M.R."/>
            <person name="Firek B.A."/>
            <person name="Baker R."/>
            <person name="Thomas B.C."/>
            <person name="Morowitz M.J."/>
            <person name="Banfield J.F."/>
        </authorList>
    </citation>
    <scope>NUCLEOTIDE SEQUENCE [LARGE SCALE GENOMIC DNA]</scope>
    <source>
        <strain evidence="3">S2_005_003_R2_43</strain>
    </source>
</reference>
<dbReference type="GO" id="GO:0042597">
    <property type="term" value="C:periplasmic space"/>
    <property type="evidence" value="ECO:0007669"/>
    <property type="project" value="InterPro"/>
</dbReference>
<feature type="compositionally biased region" description="Pro residues" evidence="1">
    <location>
        <begin position="188"/>
        <end position="200"/>
    </location>
</feature>
<keyword evidence="2" id="KW-0732">Signal</keyword>
<comment type="caution">
    <text evidence="3">The sequence shown here is derived from an EMBL/GenBank/DDBJ whole genome shotgun (WGS) entry which is preliminary data.</text>
</comment>
<evidence type="ECO:0000256" key="1">
    <source>
        <dbReference type="SAM" id="MobiDB-lite"/>
    </source>
</evidence>
<name>A0A2W5MZ23_ANCNO</name>
<protein>
    <recommendedName>
        <fullName evidence="5">LTXXQ motif family protein</fullName>
    </recommendedName>
</protein>
<gene>
    <name evidence="3" type="ORF">DI565_00915</name>
</gene>
<feature type="compositionally biased region" description="Gly residues" evidence="1">
    <location>
        <begin position="202"/>
        <end position="212"/>
    </location>
</feature>
<dbReference type="AlphaFoldDB" id="A0A2W5MZ23"/>